<dbReference type="EMBL" id="BLXT01006392">
    <property type="protein sequence ID" value="GFO31312.1"/>
    <property type="molecule type" value="Genomic_DNA"/>
</dbReference>
<keyword evidence="2" id="KW-1185">Reference proteome</keyword>
<name>A0AAV4CIL8_9GAST</name>
<accession>A0AAV4CIL8</accession>
<reference evidence="1 2" key="1">
    <citation type="journal article" date="2021" name="Elife">
        <title>Chloroplast acquisition without the gene transfer in kleptoplastic sea slugs, Plakobranchus ocellatus.</title>
        <authorList>
            <person name="Maeda T."/>
            <person name="Takahashi S."/>
            <person name="Yoshida T."/>
            <person name="Shimamura S."/>
            <person name="Takaki Y."/>
            <person name="Nagai Y."/>
            <person name="Toyoda A."/>
            <person name="Suzuki Y."/>
            <person name="Arimoto A."/>
            <person name="Ishii H."/>
            <person name="Satoh N."/>
            <person name="Nishiyama T."/>
            <person name="Hasebe M."/>
            <person name="Maruyama T."/>
            <person name="Minagawa J."/>
            <person name="Obokata J."/>
            <person name="Shigenobu S."/>
        </authorList>
    </citation>
    <scope>NUCLEOTIDE SEQUENCE [LARGE SCALE GENOMIC DNA]</scope>
</reference>
<dbReference type="AlphaFoldDB" id="A0AAV4CIL8"/>
<comment type="caution">
    <text evidence="1">The sequence shown here is derived from an EMBL/GenBank/DDBJ whole genome shotgun (WGS) entry which is preliminary data.</text>
</comment>
<dbReference type="Proteomes" id="UP000735302">
    <property type="component" value="Unassembled WGS sequence"/>
</dbReference>
<protein>
    <submittedName>
        <fullName evidence="1">Uncharacterized protein</fullName>
    </submittedName>
</protein>
<evidence type="ECO:0000313" key="2">
    <source>
        <dbReference type="Proteomes" id="UP000735302"/>
    </source>
</evidence>
<proteinExistence type="predicted"/>
<evidence type="ECO:0000313" key="1">
    <source>
        <dbReference type="EMBL" id="GFO31312.1"/>
    </source>
</evidence>
<gene>
    <name evidence="1" type="ORF">PoB_005781700</name>
</gene>
<organism evidence="1 2">
    <name type="scientific">Plakobranchus ocellatus</name>
    <dbReference type="NCBI Taxonomy" id="259542"/>
    <lineage>
        <taxon>Eukaryota</taxon>
        <taxon>Metazoa</taxon>
        <taxon>Spiralia</taxon>
        <taxon>Lophotrochozoa</taxon>
        <taxon>Mollusca</taxon>
        <taxon>Gastropoda</taxon>
        <taxon>Heterobranchia</taxon>
        <taxon>Euthyneura</taxon>
        <taxon>Panpulmonata</taxon>
        <taxon>Sacoglossa</taxon>
        <taxon>Placobranchoidea</taxon>
        <taxon>Plakobranchidae</taxon>
        <taxon>Plakobranchus</taxon>
    </lineage>
</organism>
<sequence length="114" mass="12652">MGKPEPGTSAFGEHTWLWNLAGVDPTSALTCKPAAHQALPYSHCNNEGVLLAHGVEAFRCLQWSPYTKALGDVSIDLTVRNFPKQEQSLQSLLRRFAYPARSLILHPKDIRVGR</sequence>